<gene>
    <name evidence="4" type="ORF">B4098_0642</name>
    <name evidence="5" type="ORF">QN341_02540</name>
</gene>
<reference evidence="4 6" key="1">
    <citation type="submission" date="2016-01" db="EMBL/GenBank/DDBJ databases">
        <title>Genome Sequences of Twelve Sporeforming Bacillus Species Isolated from Foods.</title>
        <authorList>
            <person name="Berendsen E.M."/>
            <person name="Wells-Bennik M.H."/>
            <person name="Krawcyk A.O."/>
            <person name="De Jong A."/>
            <person name="Holsappel S."/>
            <person name="Eijlander R.T."/>
            <person name="Kuipers O.P."/>
        </authorList>
    </citation>
    <scope>NUCLEOTIDE SEQUENCE [LARGE SCALE GENOMIC DNA]</scope>
    <source>
        <strain evidence="4 6">B4098</strain>
    </source>
</reference>
<protein>
    <recommendedName>
        <fullName evidence="7">Lipoprotein</fullName>
    </recommendedName>
</protein>
<sequence>MKKIWFALFSLAFVLALGACSGNSGQSGAKKPARSATKTALMNFYMDLTNRINAQDRDLNTYEQAIAKTDDRPPKTELATMQKAAQSSAENVGKEVKNTKTPSKLNNYQSEIKTAVKDLQQSYQMKADELKKANPSLDAANKKLEQANDELGKVFKKAGLSPASLPDDVNS</sequence>
<keyword evidence="1" id="KW-0175">Coiled coil</keyword>
<feature type="chain" id="PRO_5039046047" description="Lipoprotein" evidence="3">
    <location>
        <begin position="22"/>
        <end position="171"/>
    </location>
</feature>
<proteinExistence type="predicted"/>
<dbReference type="EMBL" id="LQYG01000040">
    <property type="protein sequence ID" value="KYC63299.1"/>
    <property type="molecule type" value="Genomic_DNA"/>
</dbReference>
<feature type="region of interest" description="Disordered" evidence="2">
    <location>
        <begin position="83"/>
        <end position="109"/>
    </location>
</feature>
<keyword evidence="3" id="KW-0732">Signal</keyword>
<comment type="caution">
    <text evidence="4">The sequence shown here is derived from an EMBL/GenBank/DDBJ whole genome shotgun (WGS) entry which is preliminary data.</text>
</comment>
<feature type="coiled-coil region" evidence="1">
    <location>
        <begin position="127"/>
        <end position="157"/>
    </location>
</feature>
<dbReference type="PROSITE" id="PS51257">
    <property type="entry name" value="PROKAR_LIPOPROTEIN"/>
    <property type="match status" value="1"/>
</dbReference>
<organism evidence="4 6">
    <name type="scientific">Heyndrickxia coagulans</name>
    <name type="common">Weizmannia coagulans</name>
    <dbReference type="NCBI Taxonomy" id="1398"/>
    <lineage>
        <taxon>Bacteria</taxon>
        <taxon>Bacillati</taxon>
        <taxon>Bacillota</taxon>
        <taxon>Bacilli</taxon>
        <taxon>Bacillales</taxon>
        <taxon>Bacillaceae</taxon>
        <taxon>Heyndrickxia</taxon>
    </lineage>
</organism>
<dbReference type="AlphaFoldDB" id="A0A150K167"/>
<dbReference type="RefSeq" id="WP_013858527.1">
    <property type="nucleotide sequence ID" value="NZ_CP091131.1"/>
</dbReference>
<accession>A0A150K167</accession>
<dbReference type="Proteomes" id="UP000075288">
    <property type="component" value="Unassembled WGS sequence"/>
</dbReference>
<evidence type="ECO:0000313" key="4">
    <source>
        <dbReference type="EMBL" id="KYC63299.1"/>
    </source>
</evidence>
<evidence type="ECO:0008006" key="7">
    <source>
        <dbReference type="Google" id="ProtNLM"/>
    </source>
</evidence>
<reference evidence="5" key="2">
    <citation type="submission" date="2023-06" db="EMBL/GenBank/DDBJ databases">
        <title>Probiogenomic evaluation and L lactic producing Weizmannia coaggulans BKMTCR2-2 from tree bark.</title>
        <authorList>
            <person name="Mahittikon J."/>
            <person name="Tanasupawat S."/>
        </authorList>
    </citation>
    <scope>NUCLEOTIDE SEQUENCE</scope>
    <source>
        <strain evidence="5">BKMTCR2-2</strain>
    </source>
</reference>
<feature type="compositionally biased region" description="Polar residues" evidence="2">
    <location>
        <begin position="99"/>
        <end position="109"/>
    </location>
</feature>
<dbReference type="EMBL" id="JASUZX010000001">
    <property type="protein sequence ID" value="MDL5039967.1"/>
    <property type="molecule type" value="Genomic_DNA"/>
</dbReference>
<dbReference type="Proteomes" id="UP001223084">
    <property type="component" value="Unassembled WGS sequence"/>
</dbReference>
<name>A0A150K167_HEYCO</name>
<dbReference type="OMA" id="NADYNAY"/>
<evidence type="ECO:0000256" key="1">
    <source>
        <dbReference type="SAM" id="Coils"/>
    </source>
</evidence>
<evidence type="ECO:0000256" key="3">
    <source>
        <dbReference type="SAM" id="SignalP"/>
    </source>
</evidence>
<evidence type="ECO:0000313" key="5">
    <source>
        <dbReference type="EMBL" id="MDL5039967.1"/>
    </source>
</evidence>
<evidence type="ECO:0000313" key="6">
    <source>
        <dbReference type="Proteomes" id="UP000075288"/>
    </source>
</evidence>
<dbReference type="PATRIC" id="fig|1398.26.peg.2642"/>
<feature type="signal peptide" evidence="3">
    <location>
        <begin position="1"/>
        <end position="21"/>
    </location>
</feature>
<evidence type="ECO:0000256" key="2">
    <source>
        <dbReference type="SAM" id="MobiDB-lite"/>
    </source>
</evidence>